<comment type="caution">
    <text evidence="2">The sequence shown here is derived from an EMBL/GenBank/DDBJ whole genome shotgun (WGS) entry which is preliminary data.</text>
</comment>
<dbReference type="InterPro" id="IPR036291">
    <property type="entry name" value="NAD(P)-bd_dom_sf"/>
</dbReference>
<keyword evidence="3" id="KW-1185">Reference proteome</keyword>
<gene>
    <name evidence="2" type="ORF">GJU40_00880</name>
</gene>
<organism evidence="2 3">
    <name type="scientific">Metabacillus lacus</name>
    <dbReference type="NCBI Taxonomy" id="1983721"/>
    <lineage>
        <taxon>Bacteria</taxon>
        <taxon>Bacillati</taxon>
        <taxon>Bacillota</taxon>
        <taxon>Bacilli</taxon>
        <taxon>Bacillales</taxon>
        <taxon>Bacillaceae</taxon>
        <taxon>Metabacillus</taxon>
    </lineage>
</organism>
<accession>A0A7X2IX25</accession>
<dbReference type="Proteomes" id="UP000448867">
    <property type="component" value="Unassembled WGS sequence"/>
</dbReference>
<sequence length="104" mass="11691">MIDYSEEDFTKKGQSYDLILDVAGSRSIFDYKRALNPKGIYVMIGGTTSLILQLVLLGPMISKTENKKMTILIHKPNKKDQNFLKELFIAGKCAPFIGKSFSLN</sequence>
<feature type="transmembrane region" description="Helical" evidence="1">
    <location>
        <begin position="40"/>
        <end position="61"/>
    </location>
</feature>
<evidence type="ECO:0000313" key="3">
    <source>
        <dbReference type="Proteomes" id="UP000448867"/>
    </source>
</evidence>
<name>A0A7X2IX25_9BACI</name>
<evidence type="ECO:0000256" key="1">
    <source>
        <dbReference type="SAM" id="Phobius"/>
    </source>
</evidence>
<keyword evidence="1" id="KW-0472">Membrane</keyword>
<protein>
    <submittedName>
        <fullName evidence="2">Zinc-binding dehydrogenase</fullName>
    </submittedName>
</protein>
<evidence type="ECO:0000313" key="2">
    <source>
        <dbReference type="EMBL" id="MRX70723.1"/>
    </source>
</evidence>
<dbReference type="Gene3D" id="3.40.50.720">
    <property type="entry name" value="NAD(P)-binding Rossmann-like Domain"/>
    <property type="match status" value="1"/>
</dbReference>
<dbReference type="SUPFAM" id="SSF51735">
    <property type="entry name" value="NAD(P)-binding Rossmann-fold domains"/>
    <property type="match status" value="1"/>
</dbReference>
<dbReference type="EMBL" id="WKKI01000001">
    <property type="protein sequence ID" value="MRX70723.1"/>
    <property type="molecule type" value="Genomic_DNA"/>
</dbReference>
<proteinExistence type="predicted"/>
<reference evidence="2 3" key="1">
    <citation type="submission" date="2019-11" db="EMBL/GenBank/DDBJ databases">
        <title>Bacillus lacus genome.</title>
        <authorList>
            <person name="Allen C.J."/>
            <person name="Newman J.D."/>
        </authorList>
    </citation>
    <scope>NUCLEOTIDE SEQUENCE [LARGE SCALE GENOMIC DNA]</scope>
    <source>
        <strain evidence="2 3">KCTC 33946</strain>
    </source>
</reference>
<keyword evidence="1" id="KW-0812">Transmembrane</keyword>
<dbReference type="Gene3D" id="3.90.180.10">
    <property type="entry name" value="Medium-chain alcohol dehydrogenases, catalytic domain"/>
    <property type="match status" value="1"/>
</dbReference>
<dbReference type="AlphaFoldDB" id="A0A7X2IX25"/>
<dbReference type="OrthoDB" id="9792162at2"/>
<dbReference type="Pfam" id="PF13602">
    <property type="entry name" value="ADH_zinc_N_2"/>
    <property type="match status" value="1"/>
</dbReference>
<keyword evidence="1" id="KW-1133">Transmembrane helix</keyword>